<evidence type="ECO:0000313" key="15">
    <source>
        <dbReference type="Proteomes" id="UP000030136"/>
    </source>
</evidence>
<keyword evidence="10" id="KW-0812">Transmembrane</keyword>
<dbReference type="InterPro" id="IPR003661">
    <property type="entry name" value="HisK_dim/P_dom"/>
</dbReference>
<dbReference type="PANTHER" id="PTHR43547:SF2">
    <property type="entry name" value="HYBRID SIGNAL TRANSDUCTION HISTIDINE KINASE C"/>
    <property type="match status" value="1"/>
</dbReference>
<dbReference type="AlphaFoldDB" id="A0AB34PH76"/>
<feature type="domain" description="Response regulatory" evidence="13">
    <location>
        <begin position="710"/>
        <end position="825"/>
    </location>
</feature>
<evidence type="ECO:0000256" key="4">
    <source>
        <dbReference type="ARBA" id="ARBA00022679"/>
    </source>
</evidence>
<dbReference type="Gene3D" id="1.10.287.130">
    <property type="match status" value="1"/>
</dbReference>
<dbReference type="InterPro" id="IPR018060">
    <property type="entry name" value="HTH_AraC"/>
</dbReference>
<dbReference type="PROSITE" id="PS01124">
    <property type="entry name" value="HTH_ARAC_FAMILY_2"/>
    <property type="match status" value="1"/>
</dbReference>
<feature type="domain" description="Histidine kinase" evidence="12">
    <location>
        <begin position="461"/>
        <end position="675"/>
    </location>
</feature>
<sequence length="968" mass="110075">MQHRIAQHIVFSGIFSSPLQFIAREERSFCILRSTLSIFLIFYILSIVSCEKKDSSALSSEERIAIENRVANIHETDSLASLQKRLENEGNRLGSIIALRKWGKALRNENRFDEALRVHSEGVKQAEALGDTIEWVRGLNNIGTDYRRMGVIDAAQEYHYQAWILSRESMDKSFATKKNQVVSLNGLANIYMTLGNYQQADSVLRLALAGEQQLGSVVGQAINCANLGAIFEQQGQTDSAWIYYRRSMDLNKQAGNRLGVSLCHTYFGSLYEKAHQHNEALQEYETAYELMQGSKDEWHALNPLIALAGIHSTKGNNTETLKYLSQAKAVAERINSKEHLAEIYNLYYGYYERQQDYQQALKCRNRAVTLQDSVVNIEKMNRIQNVSLNIERKYQKQQIDAAQMKLVAERETRRIGYIIFVLILSFLVIIIAMMYYIQRIRARNHRALKEMNRLRESFFTNIAHELRTPLTVILGLSHNLQVDRTLSDKTREKARIIERHGNSLLVLINQLLDIAKVKSTVGSAEWRRGNISAHLAMIVETYREYARSHNIVLQFFSEEAVEMDFVPDYINKVMNNLLSNAFKFTPKYGKVNVAMRCEGKRLLIDVSDTGAGIAPDAIAHIFKPFYQAESNTPNIGSGIGLALVKQIVDAIGGSISVESCIGRGTTFHLDLPIHLNSKQQITNETERNIPLLPQEKTALDDDREKDNECRLLIVEDNRDVAAYIGSQLSDRYAISYAHNGNEGLEKALSLVPDLIISDLMMPGMDGLELCKQIRDNEIVNHIPIIVVTAKVSEEDRIKGLEAGANAYLAKPFNSEELRTLVEKLLERQKLLREKFARTIIESKDQNKESNGLQTNIDFRFLAKVSETVYLMLSSRQEVDVSLIASKLCMSNSQFYRKMTSLTGYTPMAYIQRIKIKKVCRLLDNDPEISLREAAEQCGFNDYSNFIRAFKNIYGITPSDYRKGQLSML</sequence>
<dbReference type="CDD" id="cd17574">
    <property type="entry name" value="REC_OmpR"/>
    <property type="match status" value="1"/>
</dbReference>
<keyword evidence="10" id="KW-1133">Transmembrane helix</keyword>
<dbReference type="InterPro" id="IPR003594">
    <property type="entry name" value="HATPase_dom"/>
</dbReference>
<keyword evidence="8" id="KW-0804">Transcription</keyword>
<dbReference type="CDD" id="cd00075">
    <property type="entry name" value="HATPase"/>
    <property type="match status" value="1"/>
</dbReference>
<dbReference type="GO" id="GO:0043565">
    <property type="term" value="F:sequence-specific DNA binding"/>
    <property type="evidence" value="ECO:0007669"/>
    <property type="project" value="InterPro"/>
</dbReference>
<dbReference type="InterPro" id="IPR011990">
    <property type="entry name" value="TPR-like_helical_dom_sf"/>
</dbReference>
<dbReference type="EC" id="2.7.13.3" evidence="2"/>
<keyword evidence="6" id="KW-0805">Transcription regulation</keyword>
<comment type="catalytic activity">
    <reaction evidence="1">
        <text>ATP + protein L-histidine = ADP + protein N-phospho-L-histidine.</text>
        <dbReference type="EC" id="2.7.13.3"/>
    </reaction>
</comment>
<evidence type="ECO:0000259" key="13">
    <source>
        <dbReference type="PROSITE" id="PS50110"/>
    </source>
</evidence>
<dbReference type="Pfam" id="PF13176">
    <property type="entry name" value="TPR_7"/>
    <property type="match status" value="1"/>
</dbReference>
<dbReference type="InterPro" id="IPR001789">
    <property type="entry name" value="Sig_transdc_resp-reg_receiver"/>
</dbReference>
<dbReference type="Pfam" id="PF00512">
    <property type="entry name" value="HisKA"/>
    <property type="match status" value="1"/>
</dbReference>
<comment type="caution">
    <text evidence="14">The sequence shown here is derived from an EMBL/GenBank/DDBJ whole genome shotgun (WGS) entry which is preliminary data.</text>
</comment>
<dbReference type="InterPro" id="IPR005467">
    <property type="entry name" value="His_kinase_dom"/>
</dbReference>
<dbReference type="PROSITE" id="PS00041">
    <property type="entry name" value="HTH_ARAC_FAMILY_1"/>
    <property type="match status" value="1"/>
</dbReference>
<accession>A0AB34PH76</accession>
<feature type="modified residue" description="4-aspartylphosphate" evidence="9">
    <location>
        <position position="758"/>
    </location>
</feature>
<evidence type="ECO:0000256" key="1">
    <source>
        <dbReference type="ARBA" id="ARBA00000085"/>
    </source>
</evidence>
<dbReference type="SUPFAM" id="SSF52172">
    <property type="entry name" value="CheY-like"/>
    <property type="match status" value="1"/>
</dbReference>
<dbReference type="InterPro" id="IPR019734">
    <property type="entry name" value="TPR_rpt"/>
</dbReference>
<evidence type="ECO:0000256" key="3">
    <source>
        <dbReference type="ARBA" id="ARBA00022553"/>
    </source>
</evidence>
<dbReference type="PRINTS" id="PR00344">
    <property type="entry name" value="BCTRLSENSOR"/>
</dbReference>
<keyword evidence="3 9" id="KW-0597">Phosphoprotein</keyword>
<dbReference type="InterPro" id="IPR018062">
    <property type="entry name" value="HTH_AraC-typ_CS"/>
</dbReference>
<organism evidence="14 15">
    <name type="scientific">Porphyromonas crevioricanis</name>
    <dbReference type="NCBI Taxonomy" id="393921"/>
    <lineage>
        <taxon>Bacteria</taxon>
        <taxon>Pseudomonadati</taxon>
        <taxon>Bacteroidota</taxon>
        <taxon>Bacteroidia</taxon>
        <taxon>Bacteroidales</taxon>
        <taxon>Porphyromonadaceae</taxon>
        <taxon>Porphyromonas</taxon>
    </lineage>
</organism>
<keyword evidence="5" id="KW-0418">Kinase</keyword>
<keyword evidence="7" id="KW-0238">DNA-binding</keyword>
<dbReference type="SMART" id="SM00028">
    <property type="entry name" value="TPR"/>
    <property type="match status" value="6"/>
</dbReference>
<dbReference type="Gene3D" id="3.40.50.2300">
    <property type="match status" value="1"/>
</dbReference>
<name>A0AB34PH76_9PORP</name>
<dbReference type="InterPro" id="IPR004358">
    <property type="entry name" value="Sig_transdc_His_kin-like_C"/>
</dbReference>
<feature type="transmembrane region" description="Helical" evidence="10">
    <location>
        <begin position="415"/>
        <end position="437"/>
    </location>
</feature>
<dbReference type="SUPFAM" id="SSF46689">
    <property type="entry name" value="Homeodomain-like"/>
    <property type="match status" value="1"/>
</dbReference>
<evidence type="ECO:0000259" key="11">
    <source>
        <dbReference type="PROSITE" id="PS01124"/>
    </source>
</evidence>
<dbReference type="GO" id="GO:0003700">
    <property type="term" value="F:DNA-binding transcription factor activity"/>
    <property type="evidence" value="ECO:0007669"/>
    <property type="project" value="InterPro"/>
</dbReference>
<dbReference type="Gene3D" id="1.10.10.60">
    <property type="entry name" value="Homeodomain-like"/>
    <property type="match status" value="2"/>
</dbReference>
<dbReference type="InterPro" id="IPR009057">
    <property type="entry name" value="Homeodomain-like_sf"/>
</dbReference>
<dbReference type="Gene3D" id="3.30.565.10">
    <property type="entry name" value="Histidine kinase-like ATPase, C-terminal domain"/>
    <property type="match status" value="1"/>
</dbReference>
<dbReference type="SUPFAM" id="SSF47384">
    <property type="entry name" value="Homodimeric domain of signal transducing histidine kinase"/>
    <property type="match status" value="1"/>
</dbReference>
<dbReference type="CDD" id="cd00082">
    <property type="entry name" value="HisKA"/>
    <property type="match status" value="1"/>
</dbReference>
<dbReference type="SMART" id="SM00448">
    <property type="entry name" value="REC"/>
    <property type="match status" value="1"/>
</dbReference>
<dbReference type="RefSeq" id="WP_036889641.1">
    <property type="nucleotide sequence ID" value="NZ_JQJC01000010.1"/>
</dbReference>
<dbReference type="EMBL" id="JQJC01000010">
    <property type="protein sequence ID" value="KGN95358.1"/>
    <property type="molecule type" value="Genomic_DNA"/>
</dbReference>
<dbReference type="SUPFAM" id="SSF55874">
    <property type="entry name" value="ATPase domain of HSP90 chaperone/DNA topoisomerase II/histidine kinase"/>
    <property type="match status" value="1"/>
</dbReference>
<gene>
    <name evidence="14" type="ORF">HQ38_03490</name>
</gene>
<dbReference type="GO" id="GO:0000155">
    <property type="term" value="F:phosphorelay sensor kinase activity"/>
    <property type="evidence" value="ECO:0007669"/>
    <property type="project" value="InterPro"/>
</dbReference>
<dbReference type="Proteomes" id="UP000030136">
    <property type="component" value="Unassembled WGS sequence"/>
</dbReference>
<evidence type="ECO:0000256" key="6">
    <source>
        <dbReference type="ARBA" id="ARBA00023015"/>
    </source>
</evidence>
<dbReference type="PROSITE" id="PS50109">
    <property type="entry name" value="HIS_KIN"/>
    <property type="match status" value="1"/>
</dbReference>
<dbReference type="PROSITE" id="PS50110">
    <property type="entry name" value="RESPONSE_REGULATORY"/>
    <property type="match status" value="1"/>
</dbReference>
<evidence type="ECO:0000256" key="10">
    <source>
        <dbReference type="SAM" id="Phobius"/>
    </source>
</evidence>
<dbReference type="SMART" id="SM00387">
    <property type="entry name" value="HATPase_c"/>
    <property type="match status" value="1"/>
</dbReference>
<evidence type="ECO:0000256" key="2">
    <source>
        <dbReference type="ARBA" id="ARBA00012438"/>
    </source>
</evidence>
<keyword evidence="10" id="KW-0472">Membrane</keyword>
<dbReference type="PANTHER" id="PTHR43547">
    <property type="entry name" value="TWO-COMPONENT HISTIDINE KINASE"/>
    <property type="match status" value="1"/>
</dbReference>
<reference evidence="14 15" key="1">
    <citation type="submission" date="2014-08" db="EMBL/GenBank/DDBJ databases">
        <title>Porphyromonas crevioricanis strain:COT-253_OH1447 Genome sequencing.</title>
        <authorList>
            <person name="Wallis C."/>
            <person name="Deusch O."/>
            <person name="O'Flynn C."/>
            <person name="Davis I."/>
            <person name="Jospin G."/>
            <person name="Darling A.E."/>
            <person name="Coil D.A."/>
            <person name="Alexiev A."/>
            <person name="Horsfall A."/>
            <person name="Kirkwood N."/>
            <person name="Harris S."/>
            <person name="Eisen J.A."/>
        </authorList>
    </citation>
    <scope>NUCLEOTIDE SEQUENCE [LARGE SCALE GENOMIC DNA]</scope>
    <source>
        <strain evidence="15">COT-253 OH1447</strain>
    </source>
</reference>
<evidence type="ECO:0000313" key="14">
    <source>
        <dbReference type="EMBL" id="KGN95358.1"/>
    </source>
</evidence>
<evidence type="ECO:0000256" key="7">
    <source>
        <dbReference type="ARBA" id="ARBA00023125"/>
    </source>
</evidence>
<dbReference type="InterPro" id="IPR011006">
    <property type="entry name" value="CheY-like_superfamily"/>
</dbReference>
<evidence type="ECO:0000259" key="12">
    <source>
        <dbReference type="PROSITE" id="PS50109"/>
    </source>
</evidence>
<protein>
    <recommendedName>
        <fullName evidence="2">histidine kinase</fullName>
        <ecNumber evidence="2">2.7.13.3</ecNumber>
    </recommendedName>
</protein>
<dbReference type="InterPro" id="IPR036890">
    <property type="entry name" value="HATPase_C_sf"/>
</dbReference>
<evidence type="ECO:0000256" key="9">
    <source>
        <dbReference type="PROSITE-ProRule" id="PRU00169"/>
    </source>
</evidence>
<dbReference type="Pfam" id="PF02518">
    <property type="entry name" value="HATPase_c"/>
    <property type="match status" value="1"/>
</dbReference>
<dbReference type="SUPFAM" id="SSF48452">
    <property type="entry name" value="TPR-like"/>
    <property type="match status" value="2"/>
</dbReference>
<dbReference type="SMART" id="SM00342">
    <property type="entry name" value="HTH_ARAC"/>
    <property type="match status" value="1"/>
</dbReference>
<dbReference type="Pfam" id="PF12833">
    <property type="entry name" value="HTH_18"/>
    <property type="match status" value="1"/>
</dbReference>
<feature type="domain" description="HTH araC/xylS-type" evidence="11">
    <location>
        <begin position="862"/>
        <end position="963"/>
    </location>
</feature>
<dbReference type="Pfam" id="PF00072">
    <property type="entry name" value="Response_reg"/>
    <property type="match status" value="1"/>
</dbReference>
<dbReference type="InterPro" id="IPR036097">
    <property type="entry name" value="HisK_dim/P_sf"/>
</dbReference>
<dbReference type="Pfam" id="PF13424">
    <property type="entry name" value="TPR_12"/>
    <property type="match status" value="1"/>
</dbReference>
<keyword evidence="4" id="KW-0808">Transferase</keyword>
<dbReference type="SMART" id="SM00388">
    <property type="entry name" value="HisKA"/>
    <property type="match status" value="1"/>
</dbReference>
<dbReference type="FunFam" id="3.30.565.10:FF:000006">
    <property type="entry name" value="Sensor histidine kinase WalK"/>
    <property type="match status" value="1"/>
</dbReference>
<evidence type="ECO:0000256" key="5">
    <source>
        <dbReference type="ARBA" id="ARBA00022777"/>
    </source>
</evidence>
<evidence type="ECO:0000256" key="8">
    <source>
        <dbReference type="ARBA" id="ARBA00023163"/>
    </source>
</evidence>
<dbReference type="Gene3D" id="1.25.40.10">
    <property type="entry name" value="Tetratricopeptide repeat domain"/>
    <property type="match status" value="2"/>
</dbReference>
<proteinExistence type="predicted"/>